<feature type="region of interest" description="Disordered" evidence="1">
    <location>
        <begin position="225"/>
        <end position="261"/>
    </location>
</feature>
<feature type="compositionally biased region" description="Basic residues" evidence="1">
    <location>
        <begin position="436"/>
        <end position="447"/>
    </location>
</feature>
<feature type="region of interest" description="Disordered" evidence="1">
    <location>
        <begin position="552"/>
        <end position="651"/>
    </location>
</feature>
<feature type="compositionally biased region" description="Low complexity" evidence="1">
    <location>
        <begin position="19"/>
        <end position="30"/>
    </location>
</feature>
<feature type="compositionally biased region" description="Polar residues" evidence="1">
    <location>
        <begin position="579"/>
        <end position="588"/>
    </location>
</feature>
<dbReference type="AlphaFoldDB" id="A0A0D7AY29"/>
<evidence type="ECO:0000256" key="1">
    <source>
        <dbReference type="SAM" id="MobiDB-lite"/>
    </source>
</evidence>
<gene>
    <name evidence="2" type="ORF">CYLTODRAFT_414142</name>
</gene>
<reference evidence="2 3" key="1">
    <citation type="journal article" date="2015" name="Fungal Genet. Biol.">
        <title>Evolution of novel wood decay mechanisms in Agaricales revealed by the genome sequences of Fistulina hepatica and Cylindrobasidium torrendii.</title>
        <authorList>
            <person name="Floudas D."/>
            <person name="Held B.W."/>
            <person name="Riley R."/>
            <person name="Nagy L.G."/>
            <person name="Koehler G."/>
            <person name="Ransdell A.S."/>
            <person name="Younus H."/>
            <person name="Chow J."/>
            <person name="Chiniquy J."/>
            <person name="Lipzen A."/>
            <person name="Tritt A."/>
            <person name="Sun H."/>
            <person name="Haridas S."/>
            <person name="LaButti K."/>
            <person name="Ohm R.A."/>
            <person name="Kues U."/>
            <person name="Blanchette R.A."/>
            <person name="Grigoriev I.V."/>
            <person name="Minto R.E."/>
            <person name="Hibbett D.S."/>
        </authorList>
    </citation>
    <scope>NUCLEOTIDE SEQUENCE [LARGE SCALE GENOMIC DNA]</scope>
    <source>
        <strain evidence="2 3">FP15055 ss-10</strain>
    </source>
</reference>
<feature type="compositionally biased region" description="Basic residues" evidence="1">
    <location>
        <begin position="552"/>
        <end position="566"/>
    </location>
</feature>
<name>A0A0D7AY29_9AGAR</name>
<feature type="region of interest" description="Disordered" evidence="1">
    <location>
        <begin position="1"/>
        <end position="47"/>
    </location>
</feature>
<evidence type="ECO:0000313" key="3">
    <source>
        <dbReference type="Proteomes" id="UP000054007"/>
    </source>
</evidence>
<feature type="compositionally biased region" description="Basic and acidic residues" evidence="1">
    <location>
        <begin position="225"/>
        <end position="242"/>
    </location>
</feature>
<feature type="compositionally biased region" description="Polar residues" evidence="1">
    <location>
        <begin position="623"/>
        <end position="632"/>
    </location>
</feature>
<organism evidence="2 3">
    <name type="scientific">Cylindrobasidium torrendii FP15055 ss-10</name>
    <dbReference type="NCBI Taxonomy" id="1314674"/>
    <lineage>
        <taxon>Eukaryota</taxon>
        <taxon>Fungi</taxon>
        <taxon>Dikarya</taxon>
        <taxon>Basidiomycota</taxon>
        <taxon>Agaricomycotina</taxon>
        <taxon>Agaricomycetes</taxon>
        <taxon>Agaricomycetidae</taxon>
        <taxon>Agaricales</taxon>
        <taxon>Marasmiineae</taxon>
        <taxon>Physalacriaceae</taxon>
        <taxon>Cylindrobasidium</taxon>
    </lineage>
</organism>
<dbReference type="EMBL" id="KN880708">
    <property type="protein sequence ID" value="KIY63258.1"/>
    <property type="molecule type" value="Genomic_DNA"/>
</dbReference>
<sequence>MTDEAMPTPAPSPDGPAGSTPSQTPSPDQPAESTPTQPLVDKPVDVPAEVNIPVVSAKKGKKRNKEYEQRVQELFQKYMGDYEKAFSSDDGKCGDVIARVVNEAEFQFDYLFNPLCDPEAPPPPMPKLKDYDPLTPLPDVSWSKAQIKKRKKAVDKWAKASKARNYFYYAVHVIKPENDRKKPTKIGAAMNGLIRPSKARAGYQLFEVEHGKELGEEIARLWETRSAEEKQQDEKEHAERNAQRVANGSKPQAKRDGPSISFRQSIVRKRFEALSVEEREDFDLRAKADAKERRDAYEEAVKKPIDHSPEQRQKAIDNIGTLVSPLIEDIRRHTGLHIIVSAYGPIPATQGQLGVLTWSAGRNRDAMPVSFLKKCPGAAAAHRARLLAYAATAFTDKDIAAACPAPDSPLSRVVQGSTEFELDDDAAVRAGDMRRKDVHVRKNHRHTNKETGLAGSEQSEKGGGRTQADAGGQRIQTVTTMHPLPEKTTDGPDDDDIVMDLGDGEDSGSRKDVPSPPKKPKLPSYEQDREMRMAANHALLESMGLISAAKTLHKKMGSQKKKRTRKAAAVVEPRRRSSRLQAEQNVATASAGEGEAGQASQSPTSSARAHTPAQVPADISHPTPRQSPSPQLSDARPNPDATNNEPDVADVDKLEMDEDAILEEATEVLIEAPPYLTDTLRRMKEKDVGMLGRRWDVFLARLLLLESEGEFNMPLKDLPAGSAKDGTQRPPMLGTWMKIGRCRRNADNVPKEMPLLAPGDLKGHVAAFLAWWGMLQPGWRRYENGQWVRGGYDESVGLGDLNTRGTCGWLSVVACMWWWGVCVHEGEDEAAKRVWASTLEDVDWMLMVVLVLGEREGKE</sequence>
<dbReference type="Proteomes" id="UP000054007">
    <property type="component" value="Unassembled WGS sequence"/>
</dbReference>
<evidence type="ECO:0000313" key="2">
    <source>
        <dbReference type="EMBL" id="KIY63258.1"/>
    </source>
</evidence>
<feature type="region of interest" description="Disordered" evidence="1">
    <location>
        <begin position="431"/>
        <end position="525"/>
    </location>
</feature>
<proteinExistence type="predicted"/>
<dbReference type="STRING" id="1314674.A0A0D7AY29"/>
<protein>
    <submittedName>
        <fullName evidence="2">Uncharacterized protein</fullName>
    </submittedName>
</protein>
<feature type="compositionally biased region" description="Acidic residues" evidence="1">
    <location>
        <begin position="491"/>
        <end position="506"/>
    </location>
</feature>
<dbReference type="OrthoDB" id="2803783at2759"/>
<keyword evidence="3" id="KW-1185">Reference proteome</keyword>
<feature type="compositionally biased region" description="Low complexity" evidence="1">
    <location>
        <begin position="589"/>
        <end position="602"/>
    </location>
</feature>
<accession>A0A0D7AY29</accession>